<dbReference type="InterPro" id="IPR005183">
    <property type="entry name" value="DUF305_CopM-like"/>
</dbReference>
<dbReference type="PANTHER" id="PTHR36933">
    <property type="entry name" value="SLL0788 PROTEIN"/>
    <property type="match status" value="1"/>
</dbReference>
<dbReference type="AlphaFoldDB" id="A0A7K3LLA3"/>
<dbReference type="EMBL" id="JAADZU010000010">
    <property type="protein sequence ID" value="NDK88943.1"/>
    <property type="molecule type" value="Genomic_DNA"/>
</dbReference>
<dbReference type="Gene3D" id="1.20.1260.10">
    <property type="match status" value="1"/>
</dbReference>
<dbReference type="Pfam" id="PF03713">
    <property type="entry name" value="DUF305"/>
    <property type="match status" value="1"/>
</dbReference>
<reference evidence="2 3" key="1">
    <citation type="submission" date="2020-01" db="EMBL/GenBank/DDBJ databases">
        <title>Investigation of new actinobacteria for the biodesulphurisation of diesel fuel.</title>
        <authorList>
            <person name="Athi Narayanan S.M."/>
        </authorList>
    </citation>
    <scope>NUCLEOTIDE SEQUENCE [LARGE SCALE GENOMIC DNA]</scope>
    <source>
        <strain evidence="2 3">213E</strain>
    </source>
</reference>
<proteinExistence type="predicted"/>
<protein>
    <submittedName>
        <fullName evidence="2">DUF305 domain-containing protein</fullName>
    </submittedName>
</protein>
<gene>
    <name evidence="2" type="ORF">GYA93_05025</name>
</gene>
<dbReference type="InterPro" id="IPR012347">
    <property type="entry name" value="Ferritin-like"/>
</dbReference>
<keyword evidence="3" id="KW-1185">Reference proteome</keyword>
<evidence type="ECO:0000259" key="1">
    <source>
        <dbReference type="Pfam" id="PF03713"/>
    </source>
</evidence>
<comment type="caution">
    <text evidence="2">The sequence shown here is derived from an EMBL/GenBank/DDBJ whole genome shotgun (WGS) entry which is preliminary data.</text>
</comment>
<dbReference type="PANTHER" id="PTHR36933:SF1">
    <property type="entry name" value="SLL0788 PROTEIN"/>
    <property type="match status" value="1"/>
</dbReference>
<sequence length="149" mass="16318">MFNQMMIPHHEQAVEMADLVPSRTQNAQLRALATQIRDAQQPEIDQMTARLKSWGVDVDSGDDHSGHGDMGHSMDGMMTPAQMTALEQASGAEFDKLWLTGMIAHHEGAVSMAEPELADGVNPESRAMATQIKTSQQAEIDQMKTMLGQ</sequence>
<accession>A0A7K3LLA3</accession>
<evidence type="ECO:0000313" key="2">
    <source>
        <dbReference type="EMBL" id="NDK88943.1"/>
    </source>
</evidence>
<name>A0A7K3LLA3_9ACTN</name>
<organism evidence="2 3">
    <name type="scientific">Gordonia desulfuricans</name>
    <dbReference type="NCBI Taxonomy" id="89051"/>
    <lineage>
        <taxon>Bacteria</taxon>
        <taxon>Bacillati</taxon>
        <taxon>Actinomycetota</taxon>
        <taxon>Actinomycetes</taxon>
        <taxon>Mycobacteriales</taxon>
        <taxon>Gordoniaceae</taxon>
        <taxon>Gordonia</taxon>
    </lineage>
</organism>
<evidence type="ECO:0000313" key="3">
    <source>
        <dbReference type="Proteomes" id="UP000466307"/>
    </source>
</evidence>
<feature type="domain" description="DUF305" evidence="1">
    <location>
        <begin position="1"/>
        <end position="147"/>
    </location>
</feature>
<dbReference type="Proteomes" id="UP000466307">
    <property type="component" value="Unassembled WGS sequence"/>
</dbReference>